<dbReference type="EMBL" id="VZRF01003198">
    <property type="protein sequence ID" value="NWT10303.1"/>
    <property type="molecule type" value="Genomic_DNA"/>
</dbReference>
<dbReference type="GO" id="GO:0005261">
    <property type="term" value="F:monoatomic cation channel activity"/>
    <property type="evidence" value="ECO:0007669"/>
    <property type="project" value="TreeGrafter"/>
</dbReference>
<name>A0A7K5KXH6_VIRAL</name>
<evidence type="ECO:0000313" key="11">
    <source>
        <dbReference type="Proteomes" id="UP000589495"/>
    </source>
</evidence>
<comment type="subcellular location">
    <subcellularLocation>
        <location evidence="1">Membrane</location>
        <topology evidence="1">Multi-pass membrane protein</topology>
    </subcellularLocation>
</comment>
<sequence length="306" mass="35176">MDRFRMIFQYFQSSSESVMNGVCGLLALASVKMYTSFDFSCPCLPQYNMAYGLGIMLVPPVILFLCGLILNRQSLVMLEEWRRPQGRRKKDLAVIRYMCSSIMQRAMVAPVVWIVVTLLDGKCLICAFSGSMDPEKFVGFANVSTVQVQQLLAKVPCKDDELMRNNTSRKAVSRYLRCWSQVLGWSILLILIIAAFLARWLRPCFNQATLLQARHWSNYIDIEQKIFEETCCEHSQLFAHKCILHFFESMRQEIKLHSFSLPKEGEGAEGEEDHLQGITDQDQVNKLLKMWYYEKPPLDVSQAAPT</sequence>
<evidence type="ECO:0000256" key="4">
    <source>
        <dbReference type="ARBA" id="ARBA00022692"/>
    </source>
</evidence>
<keyword evidence="3" id="KW-0813">Transport</keyword>
<dbReference type="InterPro" id="IPR029569">
    <property type="entry name" value="CALHM"/>
</dbReference>
<feature type="transmembrane region" description="Helical" evidence="9">
    <location>
        <begin position="182"/>
        <end position="201"/>
    </location>
</feature>
<evidence type="ECO:0000256" key="5">
    <source>
        <dbReference type="ARBA" id="ARBA00022989"/>
    </source>
</evidence>
<evidence type="ECO:0000256" key="7">
    <source>
        <dbReference type="ARBA" id="ARBA00023136"/>
    </source>
</evidence>
<dbReference type="Pfam" id="PF14798">
    <property type="entry name" value="Ca_hom_mod"/>
    <property type="match status" value="1"/>
</dbReference>
<comment type="similarity">
    <text evidence="2">Belongs to the CALHM family.</text>
</comment>
<proteinExistence type="inferred from homology"/>
<feature type="non-terminal residue" evidence="10">
    <location>
        <position position="306"/>
    </location>
</feature>
<evidence type="ECO:0000256" key="8">
    <source>
        <dbReference type="ARBA" id="ARBA00023303"/>
    </source>
</evidence>
<feature type="non-terminal residue" evidence="10">
    <location>
        <position position="1"/>
    </location>
</feature>
<dbReference type="GO" id="GO:0005886">
    <property type="term" value="C:plasma membrane"/>
    <property type="evidence" value="ECO:0007669"/>
    <property type="project" value="TreeGrafter"/>
</dbReference>
<keyword evidence="8" id="KW-0407">Ion channel</keyword>
<gene>
    <name evidence="10" type="primary">Calhm3</name>
    <name evidence="10" type="ORF">VIRALT_R03079</name>
</gene>
<keyword evidence="11" id="KW-1185">Reference proteome</keyword>
<evidence type="ECO:0000256" key="9">
    <source>
        <dbReference type="SAM" id="Phobius"/>
    </source>
</evidence>
<evidence type="ECO:0000256" key="1">
    <source>
        <dbReference type="ARBA" id="ARBA00004141"/>
    </source>
</evidence>
<dbReference type="PANTHER" id="PTHR32261">
    <property type="entry name" value="CALCIUM HOMEOSTASIS MODULATOR PROTEIN"/>
    <property type="match status" value="1"/>
</dbReference>
<evidence type="ECO:0000256" key="6">
    <source>
        <dbReference type="ARBA" id="ARBA00023065"/>
    </source>
</evidence>
<dbReference type="GO" id="GO:1904669">
    <property type="term" value="P:ATP export"/>
    <property type="evidence" value="ECO:0007669"/>
    <property type="project" value="UniProtKB-ARBA"/>
</dbReference>
<keyword evidence="6" id="KW-0406">Ion transport</keyword>
<feature type="transmembrane region" description="Helical" evidence="9">
    <location>
        <begin position="49"/>
        <end position="71"/>
    </location>
</feature>
<dbReference type="PANTHER" id="PTHR32261:SF7">
    <property type="entry name" value="CALCIUM HOMEOSTASIS MODULATOR PROTEIN 3"/>
    <property type="match status" value="1"/>
</dbReference>
<dbReference type="AlphaFoldDB" id="A0A7K5KXH6"/>
<protein>
    <submittedName>
        <fullName evidence="10">CAHM3 protein</fullName>
    </submittedName>
</protein>
<keyword evidence="7 9" id="KW-0472">Membrane</keyword>
<accession>A0A7K5KXH6</accession>
<keyword evidence="5 9" id="KW-1133">Transmembrane helix</keyword>
<reference evidence="10 11" key="1">
    <citation type="submission" date="2019-09" db="EMBL/GenBank/DDBJ databases">
        <title>Bird 10,000 Genomes (B10K) Project - Family phase.</title>
        <authorList>
            <person name="Zhang G."/>
        </authorList>
    </citation>
    <scope>NUCLEOTIDE SEQUENCE [LARGE SCALE GENOMIC DNA]</scope>
    <source>
        <strain evidence="10">B10K-DU-001-22</strain>
        <tissue evidence="10">Muscle</tissue>
    </source>
</reference>
<dbReference type="Proteomes" id="UP000589495">
    <property type="component" value="Unassembled WGS sequence"/>
</dbReference>
<comment type="caution">
    <text evidence="10">The sequence shown here is derived from an EMBL/GenBank/DDBJ whole genome shotgun (WGS) entry which is preliminary data.</text>
</comment>
<evidence type="ECO:0000256" key="3">
    <source>
        <dbReference type="ARBA" id="ARBA00022448"/>
    </source>
</evidence>
<organism evidence="10 11">
    <name type="scientific">Vireo altiloquus</name>
    <name type="common">Black-whiskered vireo</name>
    <name type="synonym">Muscicapa altiloqua</name>
    <dbReference type="NCBI Taxonomy" id="34956"/>
    <lineage>
        <taxon>Eukaryota</taxon>
        <taxon>Metazoa</taxon>
        <taxon>Chordata</taxon>
        <taxon>Craniata</taxon>
        <taxon>Vertebrata</taxon>
        <taxon>Euteleostomi</taxon>
        <taxon>Archelosauria</taxon>
        <taxon>Archosauria</taxon>
        <taxon>Dinosauria</taxon>
        <taxon>Saurischia</taxon>
        <taxon>Theropoda</taxon>
        <taxon>Coelurosauria</taxon>
        <taxon>Aves</taxon>
        <taxon>Neognathae</taxon>
        <taxon>Neoaves</taxon>
        <taxon>Telluraves</taxon>
        <taxon>Australaves</taxon>
        <taxon>Passeriformes</taxon>
        <taxon>Corvoidea</taxon>
        <taxon>Vireonidae</taxon>
        <taxon>Vireoninae</taxon>
        <taxon>Vireo</taxon>
    </lineage>
</organism>
<evidence type="ECO:0000256" key="2">
    <source>
        <dbReference type="ARBA" id="ARBA00008497"/>
    </source>
</evidence>
<evidence type="ECO:0000313" key="10">
    <source>
        <dbReference type="EMBL" id="NWT10303.1"/>
    </source>
</evidence>
<keyword evidence="4 9" id="KW-0812">Transmembrane</keyword>
<feature type="transmembrane region" description="Helical" evidence="9">
    <location>
        <begin position="92"/>
        <end position="115"/>
    </location>
</feature>